<protein>
    <recommendedName>
        <fullName evidence="7">Dihydroorotate dehydrogenase catalytic domain-containing protein</fullName>
    </recommendedName>
</protein>
<dbReference type="GO" id="GO:0005737">
    <property type="term" value="C:cytoplasm"/>
    <property type="evidence" value="ECO:0007669"/>
    <property type="project" value="InterPro"/>
</dbReference>
<gene>
    <name evidence="8" type="ORF">A3E36_03115</name>
</gene>
<evidence type="ECO:0000313" key="8">
    <source>
        <dbReference type="EMBL" id="OGY36556.1"/>
    </source>
</evidence>
<name>A0A1G1X9F0_9BACT</name>
<evidence type="ECO:0000256" key="3">
    <source>
        <dbReference type="ARBA" id="ARBA00022630"/>
    </source>
</evidence>
<evidence type="ECO:0000256" key="6">
    <source>
        <dbReference type="ARBA" id="ARBA00023002"/>
    </source>
</evidence>
<comment type="caution">
    <text evidence="8">The sequence shown here is derived from an EMBL/GenBank/DDBJ whole genome shotgun (WGS) entry which is preliminary data.</text>
</comment>
<keyword evidence="5" id="KW-0665">Pyrimidine biosynthesis</keyword>
<evidence type="ECO:0000256" key="5">
    <source>
        <dbReference type="ARBA" id="ARBA00022975"/>
    </source>
</evidence>
<comment type="cofactor">
    <cofactor evidence="1">
        <name>FMN</name>
        <dbReference type="ChEBI" id="CHEBI:58210"/>
    </cofactor>
</comment>
<dbReference type="SUPFAM" id="SSF51395">
    <property type="entry name" value="FMN-linked oxidoreductases"/>
    <property type="match status" value="1"/>
</dbReference>
<evidence type="ECO:0000256" key="2">
    <source>
        <dbReference type="ARBA" id="ARBA00004725"/>
    </source>
</evidence>
<dbReference type="PANTHER" id="PTHR48109">
    <property type="entry name" value="DIHYDROOROTATE DEHYDROGENASE (QUINONE), MITOCHONDRIAL-RELATED"/>
    <property type="match status" value="1"/>
</dbReference>
<keyword evidence="3" id="KW-0285">Flavoprotein</keyword>
<dbReference type="GO" id="GO:0006207">
    <property type="term" value="P:'de novo' pyrimidine nucleobase biosynthetic process"/>
    <property type="evidence" value="ECO:0007669"/>
    <property type="project" value="TreeGrafter"/>
</dbReference>
<comment type="pathway">
    <text evidence="2">Pyrimidine metabolism; UMP biosynthesis via de novo pathway.</text>
</comment>
<accession>A0A1G1X9F0</accession>
<dbReference type="GO" id="GO:0009220">
    <property type="term" value="P:pyrimidine ribonucleotide biosynthetic process"/>
    <property type="evidence" value="ECO:0007669"/>
    <property type="project" value="TreeGrafter"/>
</dbReference>
<dbReference type="EMBL" id="MHHS01000032">
    <property type="protein sequence ID" value="OGY36556.1"/>
    <property type="molecule type" value="Genomic_DNA"/>
</dbReference>
<keyword evidence="4" id="KW-0288">FMN</keyword>
<dbReference type="Pfam" id="PF01180">
    <property type="entry name" value="DHO_dh"/>
    <property type="match status" value="1"/>
</dbReference>
<evidence type="ECO:0000313" key="9">
    <source>
        <dbReference type="Proteomes" id="UP000177941"/>
    </source>
</evidence>
<keyword evidence="6" id="KW-0560">Oxidoreductase</keyword>
<evidence type="ECO:0000256" key="1">
    <source>
        <dbReference type="ARBA" id="ARBA00001917"/>
    </source>
</evidence>
<dbReference type="InterPro" id="IPR005720">
    <property type="entry name" value="Dihydroorotate_DH_cat"/>
</dbReference>
<proteinExistence type="predicted"/>
<evidence type="ECO:0000256" key="4">
    <source>
        <dbReference type="ARBA" id="ARBA00022643"/>
    </source>
</evidence>
<reference evidence="8 9" key="1">
    <citation type="journal article" date="2016" name="Nat. Commun.">
        <title>Thousands of microbial genomes shed light on interconnected biogeochemical processes in an aquifer system.</title>
        <authorList>
            <person name="Anantharaman K."/>
            <person name="Brown C.T."/>
            <person name="Hug L.A."/>
            <person name="Sharon I."/>
            <person name="Castelle C.J."/>
            <person name="Probst A.J."/>
            <person name="Thomas B.C."/>
            <person name="Singh A."/>
            <person name="Wilkins M.J."/>
            <person name="Karaoz U."/>
            <person name="Brodie E.L."/>
            <person name="Williams K.H."/>
            <person name="Hubbard S.S."/>
            <person name="Banfield J.F."/>
        </authorList>
    </citation>
    <scope>NUCLEOTIDE SEQUENCE [LARGE SCALE GENOMIC DNA]</scope>
</reference>
<dbReference type="InterPro" id="IPR013785">
    <property type="entry name" value="Aldolase_TIM"/>
</dbReference>
<organism evidence="8 9">
    <name type="scientific">Candidatus Andersenbacteria bacterium RIFCSPHIGHO2_12_FULL_45_11b</name>
    <dbReference type="NCBI Taxonomy" id="1797282"/>
    <lineage>
        <taxon>Bacteria</taxon>
        <taxon>Candidatus Anderseniibacteriota</taxon>
    </lineage>
</organism>
<sequence>MQPRLDPARKLGNMPMMPDGITPEEWFPGSIIVNPWSGSVLNAVGLSGPDAPDLLGRGIWQRISGMPWNLSFMSVQQTTSDRMEELREFVQLLLPVIRQFNAPVGLELNFSCPNANVYSSKLIQEVGEALYTASPLRIPLQCKFNALAPIAAVREISSLAPCGAIVMGNTIPWGQLPDQIPWTKLFNSADSPLKQFGGGGLSGPLLRKIHCEWIREARASGLEKPIWGCGGIDSASAVRDYHRAGASGIQFGTVCITRPWRTAKIIRRAYELFSH</sequence>
<dbReference type="AlphaFoldDB" id="A0A1G1X9F0"/>
<evidence type="ECO:0000259" key="7">
    <source>
        <dbReference type="Pfam" id="PF01180"/>
    </source>
</evidence>
<dbReference type="GO" id="GO:0004152">
    <property type="term" value="F:dihydroorotate dehydrogenase activity"/>
    <property type="evidence" value="ECO:0007669"/>
    <property type="project" value="TreeGrafter"/>
</dbReference>
<feature type="domain" description="Dihydroorotate dehydrogenase catalytic" evidence="7">
    <location>
        <begin position="40"/>
        <end position="267"/>
    </location>
</feature>
<dbReference type="InterPro" id="IPR050074">
    <property type="entry name" value="DHO_dehydrogenase"/>
</dbReference>
<dbReference type="PANTHER" id="PTHR48109:SF4">
    <property type="entry name" value="DIHYDROOROTATE DEHYDROGENASE (QUINONE), MITOCHONDRIAL"/>
    <property type="match status" value="1"/>
</dbReference>
<dbReference type="Gene3D" id="3.20.20.70">
    <property type="entry name" value="Aldolase class I"/>
    <property type="match status" value="1"/>
</dbReference>
<dbReference type="Proteomes" id="UP000177941">
    <property type="component" value="Unassembled WGS sequence"/>
</dbReference>